<dbReference type="VEuPathDB" id="VectorBase:GMOY008262"/>
<dbReference type="Proteomes" id="UP000092444">
    <property type="component" value="Unassembled WGS sequence"/>
</dbReference>
<dbReference type="EMBL" id="CCAG010006129">
    <property type="status" value="NOT_ANNOTATED_CDS"/>
    <property type="molecule type" value="Genomic_DNA"/>
</dbReference>
<dbReference type="EnsemblMetazoa" id="GMOY008262-RA">
    <property type="protein sequence ID" value="GMOY008262-PA"/>
    <property type="gene ID" value="GMOY008262"/>
</dbReference>
<sequence>MDMSEVQNFQSSENWRNIIKTFLTMERKSATKQKNEIKESDRRSLDIGEDLQNILEERTRQINIEKKMEEFQKMVIDETVVGTEPRGLMQISDESFEALERMCDKTLSDPNSTIFKYMKADNKDQILAAMKKSASGNEANMSPQMLLQKLKDCTVLDEVEAPSHFWDNTVGGENEFQMSPVKMVGLLRPSTIMEEACEDSVHSDVSYPASFETAGKCTLSGLSSAGTYGTAKDFTCGSSACSFPVTIQNQSSIGSDKNASLVYDADNLTCVDNSTLHDGSRKNATVITSNNSYRQKELLETDSNEPNSNVPQINAQGAFTNIGDESDESVIEISDEEKDNEAAEGNIGTDAICCQKNAAPQTTSQILKDIKAESIMSLSFESDKENCYDSDIETSPQFNDTMEEVEYMLKKGMEYMASDGMPKNKSNETKSVTSTQSEKLVLSTPKTSKVSATQSYKCPIYKSVPKAKPSATKSEGKAVSNIACGNAKKTDRYAINIKPFPKLDLFAKPINKRQKELSHKFSHVVSPIGTYMKKTAVTPLMANIKCRRMKADVFNSTAFQELEKESRLYKPQLNPNEGVAQSGAKKIAGLNPQHKPLPKKAYISSDRKQIMDERTPTTIPGGAKIQKYIESAVMPAVVRHEGKLKMNADEDYKAMDNKIDLKLNKKPHSTNDTNYRTNASLANLSVMSGDVSVYTIKDAQKL</sequence>
<protein>
    <submittedName>
        <fullName evidence="2">Uncharacterized protein</fullName>
    </submittedName>
</protein>
<keyword evidence="3" id="KW-1185">Reference proteome</keyword>
<feature type="compositionally biased region" description="Polar residues" evidence="1">
    <location>
        <begin position="429"/>
        <end position="440"/>
    </location>
</feature>
<organism evidence="2 3">
    <name type="scientific">Glossina morsitans morsitans</name>
    <name type="common">Savannah tsetse fly</name>
    <dbReference type="NCBI Taxonomy" id="37546"/>
    <lineage>
        <taxon>Eukaryota</taxon>
        <taxon>Metazoa</taxon>
        <taxon>Ecdysozoa</taxon>
        <taxon>Arthropoda</taxon>
        <taxon>Hexapoda</taxon>
        <taxon>Insecta</taxon>
        <taxon>Pterygota</taxon>
        <taxon>Neoptera</taxon>
        <taxon>Endopterygota</taxon>
        <taxon>Diptera</taxon>
        <taxon>Brachycera</taxon>
        <taxon>Muscomorpha</taxon>
        <taxon>Hippoboscoidea</taxon>
        <taxon>Glossinidae</taxon>
        <taxon>Glossina</taxon>
    </lineage>
</organism>
<evidence type="ECO:0000313" key="2">
    <source>
        <dbReference type="EnsemblMetazoa" id="GMOY008262-PA"/>
    </source>
</evidence>
<name>A0A1B0G4L6_GLOMM</name>
<accession>A0A1B0G4L6</accession>
<feature type="region of interest" description="Disordered" evidence="1">
    <location>
        <begin position="420"/>
        <end position="440"/>
    </location>
</feature>
<reference evidence="2" key="1">
    <citation type="submission" date="2020-05" db="UniProtKB">
        <authorList>
            <consortium name="EnsemblMetazoa"/>
        </authorList>
    </citation>
    <scope>IDENTIFICATION</scope>
    <source>
        <strain evidence="2">Yale</strain>
    </source>
</reference>
<dbReference type="AlphaFoldDB" id="A0A1B0G4L6"/>
<evidence type="ECO:0000256" key="1">
    <source>
        <dbReference type="SAM" id="MobiDB-lite"/>
    </source>
</evidence>
<proteinExistence type="predicted"/>
<evidence type="ECO:0000313" key="3">
    <source>
        <dbReference type="Proteomes" id="UP000092444"/>
    </source>
</evidence>
<dbReference type="PhylomeDB" id="A0A1B0G4L6"/>